<evidence type="ECO:0000313" key="2">
    <source>
        <dbReference type="Proteomes" id="UP000008206"/>
    </source>
</evidence>
<dbReference type="eggNOG" id="COG1503">
    <property type="taxonomic scope" value="Bacteria"/>
</dbReference>
<dbReference type="InterPro" id="IPR041289">
    <property type="entry name" value="Bact_RF_family3"/>
</dbReference>
<evidence type="ECO:0000313" key="1">
    <source>
        <dbReference type="EMBL" id="ADN17197.1"/>
    </source>
</evidence>
<dbReference type="RefSeq" id="WP_013325235.1">
    <property type="nucleotide sequence ID" value="NC_014501.1"/>
</dbReference>
<organism evidence="1 2">
    <name type="scientific">Gloeothece verrucosa (strain PCC 7822)</name>
    <name type="common">Cyanothece sp. (strain PCC 7822)</name>
    <dbReference type="NCBI Taxonomy" id="497965"/>
    <lineage>
        <taxon>Bacteria</taxon>
        <taxon>Bacillati</taxon>
        <taxon>Cyanobacteriota</taxon>
        <taxon>Cyanophyceae</taxon>
        <taxon>Oscillatoriophycideae</taxon>
        <taxon>Chroococcales</taxon>
        <taxon>Aphanothecaceae</taxon>
        <taxon>Gloeothece</taxon>
        <taxon>Gloeothece verrucosa</taxon>
    </lineage>
</organism>
<dbReference type="AlphaFoldDB" id="E0U741"/>
<name>E0U741_GLOV7</name>
<accession>E0U741</accession>
<dbReference type="HOGENOM" id="CLU_044180_2_0_3"/>
<sequence length="388" mass="43714">MSLLSIDELKTLVEQPQGLCVSIYMPTCKAGPEIRQNPIRFKNLIRQAENYLEEQYQLGSTNAENLLQAAIDLDKEEFWQQQDQGLAIFIAENVLHYYRLPLQFEELVVVADQFHLKPLMPLLTGDGEFYILALSQKEVRLFAGTRHSVKEIEMEDVPQNMDEALQYDTPENTLQNRISTSKGGTNNPFQQAGEFHGQGSPDTDDNRRNILQFFLQLDSGVQKYLTNKRAPLVLMGVDYLLPIYKEANTYKHLLEDAITGSPKTLDSEELHTLAWPIVEPYFTQDQQTAINQYQELIGLGQASNDLTEVVSAAYYGRVAQLFVAVGQQQWGNFDPQANQLQIHVEPEPGDEDLLNSAAVQTLLNGGTVYAVEPEQVPDGASLAAVFRY</sequence>
<gene>
    <name evidence="1" type="ordered locus">Cyan7822_5316</name>
</gene>
<dbReference type="Pfam" id="PF18845">
    <property type="entry name" value="baeRF_family3"/>
    <property type="match status" value="1"/>
</dbReference>
<dbReference type="STRING" id="497965.Cyan7822_5316"/>
<dbReference type="EMBL" id="CP002198">
    <property type="protein sequence ID" value="ADN17197.1"/>
    <property type="molecule type" value="Genomic_DNA"/>
</dbReference>
<reference evidence="2" key="1">
    <citation type="journal article" date="2011" name="MBio">
        <title>Novel metabolic attributes of the genus Cyanothece, comprising a group of unicellular nitrogen-fixing Cyanobacteria.</title>
        <authorList>
            <person name="Bandyopadhyay A."/>
            <person name="Elvitigala T."/>
            <person name="Welsh E."/>
            <person name="Stockel J."/>
            <person name="Liberton M."/>
            <person name="Min H."/>
            <person name="Sherman L.A."/>
            <person name="Pakrasi H.B."/>
        </authorList>
    </citation>
    <scope>NUCLEOTIDE SEQUENCE [LARGE SCALE GENOMIC DNA]</scope>
    <source>
        <strain evidence="2">PCC 7822</strain>
    </source>
</reference>
<dbReference type="KEGG" id="cyj:Cyan7822_5316"/>
<dbReference type="Proteomes" id="UP000008206">
    <property type="component" value="Chromosome"/>
</dbReference>
<dbReference type="OrthoDB" id="4393931at2"/>
<keyword evidence="2" id="KW-1185">Reference proteome</keyword>
<proteinExistence type="predicted"/>
<protein>
    <submittedName>
        <fullName evidence="1">Uncharacterized protein</fullName>
    </submittedName>
</protein>